<dbReference type="GeneID" id="63358072"/>
<evidence type="ECO:0000256" key="5">
    <source>
        <dbReference type="SAM" id="MobiDB-lite"/>
    </source>
</evidence>
<dbReference type="PROSITE" id="PS00784">
    <property type="entry name" value="RIBOSOMAL_L34"/>
    <property type="match status" value="1"/>
</dbReference>
<dbReference type="EMBL" id="MW004650">
    <property type="protein sequence ID" value="QOK36113.1"/>
    <property type="molecule type" value="Genomic_DNA"/>
</dbReference>
<evidence type="ECO:0000256" key="1">
    <source>
        <dbReference type="ARBA" id="ARBA00010111"/>
    </source>
</evidence>
<keyword evidence="2 4" id="KW-0689">Ribosomal protein</keyword>
<accession>A0A7L9K3I2</accession>
<keyword evidence="6" id="KW-0934">Plastid</keyword>
<dbReference type="InterPro" id="IPR020939">
    <property type="entry name" value="Ribosomal_bL34_CS"/>
</dbReference>
<dbReference type="RefSeq" id="YP_010021094.1">
    <property type="nucleotide sequence ID" value="NC_053621.1"/>
</dbReference>
<evidence type="ECO:0000256" key="4">
    <source>
        <dbReference type="HAMAP-Rule" id="MF_00391"/>
    </source>
</evidence>
<dbReference type="GO" id="GO:0009507">
    <property type="term" value="C:chloroplast"/>
    <property type="evidence" value="ECO:0007669"/>
    <property type="project" value="UniProtKB-SubCell"/>
</dbReference>
<protein>
    <recommendedName>
        <fullName evidence="4">Large ribosomal subunit protein bL34c</fullName>
    </recommendedName>
</protein>
<dbReference type="AlphaFoldDB" id="A0A7L9K3I2"/>
<evidence type="ECO:0000256" key="3">
    <source>
        <dbReference type="ARBA" id="ARBA00023274"/>
    </source>
</evidence>
<dbReference type="NCBIfam" id="TIGR01030">
    <property type="entry name" value="rpmH_bact"/>
    <property type="match status" value="1"/>
</dbReference>
<feature type="region of interest" description="Disordered" evidence="5">
    <location>
        <begin position="23"/>
        <end position="48"/>
    </location>
</feature>
<dbReference type="HAMAP" id="MF_00391">
    <property type="entry name" value="Ribosomal_bL34"/>
    <property type="match status" value="1"/>
</dbReference>
<geneLocation type="chloroplast" evidence="6"/>
<dbReference type="Gene3D" id="1.10.287.3980">
    <property type="match status" value="1"/>
</dbReference>
<dbReference type="GO" id="GO:0005840">
    <property type="term" value="C:ribosome"/>
    <property type="evidence" value="ECO:0007669"/>
    <property type="project" value="UniProtKB-KW"/>
</dbReference>
<reference evidence="6" key="1">
    <citation type="submission" date="2020-09" db="EMBL/GenBank/DDBJ databases">
        <title>the complete chloroplast genome of Chaetoceros muelleri.</title>
        <authorList>
            <person name="Li Y."/>
            <person name="Deng X."/>
        </authorList>
    </citation>
    <scope>NUCLEOTIDE SEQUENCE</scope>
</reference>
<evidence type="ECO:0000313" key="6">
    <source>
        <dbReference type="EMBL" id="QOK36113.1"/>
    </source>
</evidence>
<sequence>MTKRTLSNKSRKSILRLSGFRARMSTPTGRKTIKNRRKKGRKKLALSH</sequence>
<organism evidence="6">
    <name type="scientific">Chaetoceros muelleri</name>
    <dbReference type="NCBI Taxonomy" id="265525"/>
    <lineage>
        <taxon>Eukaryota</taxon>
        <taxon>Sar</taxon>
        <taxon>Stramenopiles</taxon>
        <taxon>Ochrophyta</taxon>
        <taxon>Bacillariophyta</taxon>
        <taxon>Coscinodiscophyceae</taxon>
        <taxon>Chaetocerotophycidae</taxon>
        <taxon>Chaetocerotales</taxon>
        <taxon>Chaetocerotaceae</taxon>
        <taxon>Chaetoceros</taxon>
    </lineage>
</organism>
<keyword evidence="6" id="KW-0150">Chloroplast</keyword>
<dbReference type="GO" id="GO:0003735">
    <property type="term" value="F:structural constituent of ribosome"/>
    <property type="evidence" value="ECO:0007669"/>
    <property type="project" value="InterPro"/>
</dbReference>
<name>A0A7L9K3I2_9STRA</name>
<dbReference type="GO" id="GO:0006412">
    <property type="term" value="P:translation"/>
    <property type="evidence" value="ECO:0007669"/>
    <property type="project" value="UniProtKB-UniRule"/>
</dbReference>
<gene>
    <name evidence="4 6" type="primary">rpl34</name>
</gene>
<dbReference type="GO" id="GO:1990904">
    <property type="term" value="C:ribonucleoprotein complex"/>
    <property type="evidence" value="ECO:0007669"/>
    <property type="project" value="UniProtKB-KW"/>
</dbReference>
<keyword evidence="3 4" id="KW-0687">Ribonucleoprotein</keyword>
<evidence type="ECO:0000256" key="2">
    <source>
        <dbReference type="ARBA" id="ARBA00022980"/>
    </source>
</evidence>
<dbReference type="InterPro" id="IPR000271">
    <property type="entry name" value="Ribosomal_bL34"/>
</dbReference>
<proteinExistence type="inferred from homology"/>
<comment type="subcellular location">
    <subcellularLocation>
        <location evidence="4">Plastid</location>
        <location evidence="4">Chloroplast</location>
    </subcellularLocation>
</comment>
<dbReference type="Pfam" id="PF00468">
    <property type="entry name" value="Ribosomal_L34"/>
    <property type="match status" value="1"/>
</dbReference>
<feature type="compositionally biased region" description="Basic residues" evidence="5">
    <location>
        <begin position="31"/>
        <end position="48"/>
    </location>
</feature>
<comment type="similarity">
    <text evidence="1 4">Belongs to the bacterial ribosomal protein bL34 family.</text>
</comment>